<dbReference type="EMBL" id="LCWV01000008">
    <property type="protein sequence ID" value="PWI70980.1"/>
    <property type="molecule type" value="Genomic_DNA"/>
</dbReference>
<evidence type="ECO:0000256" key="1">
    <source>
        <dbReference type="SAM" id="MobiDB-lite"/>
    </source>
</evidence>
<feature type="compositionally biased region" description="Pro residues" evidence="1">
    <location>
        <begin position="38"/>
        <end position="47"/>
    </location>
</feature>
<evidence type="ECO:0000313" key="3">
    <source>
        <dbReference type="Proteomes" id="UP000245956"/>
    </source>
</evidence>
<feature type="region of interest" description="Disordered" evidence="1">
    <location>
        <begin position="1"/>
        <end position="64"/>
    </location>
</feature>
<comment type="caution">
    <text evidence="2">The sequence shown here is derived from an EMBL/GenBank/DDBJ whole genome shotgun (WGS) entry which is preliminary data.</text>
</comment>
<dbReference type="Proteomes" id="UP000245956">
    <property type="component" value="Unassembled WGS sequence"/>
</dbReference>
<protein>
    <submittedName>
        <fullName evidence="2">Uncharacterized protein</fullName>
    </submittedName>
</protein>
<reference evidence="2 3" key="1">
    <citation type="journal article" date="2016" name="Front. Microbiol.">
        <title>Genome and transcriptome sequences reveal the specific parasitism of the nematophagous Purpureocillium lilacinum 36-1.</title>
        <authorList>
            <person name="Xie J."/>
            <person name="Li S."/>
            <person name="Mo C."/>
            <person name="Xiao X."/>
            <person name="Peng D."/>
            <person name="Wang G."/>
            <person name="Xiao Y."/>
        </authorList>
    </citation>
    <scope>NUCLEOTIDE SEQUENCE [LARGE SCALE GENOMIC DNA]</scope>
    <source>
        <strain evidence="2 3">36-1</strain>
    </source>
</reference>
<feature type="compositionally biased region" description="Basic and acidic residues" evidence="1">
    <location>
        <begin position="20"/>
        <end position="36"/>
    </location>
</feature>
<organism evidence="2 3">
    <name type="scientific">Purpureocillium lilacinum</name>
    <name type="common">Paecilomyces lilacinus</name>
    <dbReference type="NCBI Taxonomy" id="33203"/>
    <lineage>
        <taxon>Eukaryota</taxon>
        <taxon>Fungi</taxon>
        <taxon>Dikarya</taxon>
        <taxon>Ascomycota</taxon>
        <taxon>Pezizomycotina</taxon>
        <taxon>Sordariomycetes</taxon>
        <taxon>Hypocreomycetidae</taxon>
        <taxon>Hypocreales</taxon>
        <taxon>Ophiocordycipitaceae</taxon>
        <taxon>Purpureocillium</taxon>
    </lineage>
</organism>
<sequence length="236" mass="25681">MTPSSIPSSSSCCKSAQTGHAHDKPPQGRRNFRDDGLSPPPLSPPGKAPSGIFSPQPSVRTAAGKHICQGPHPLLRPWALGEPLKPRLRTPNRVRPAYEIPVLGRHGPDIDIDPRACTCIGALCHVTATITCTALPRTLVGGGGIWYQNVVSIVRQKNRSLKRTVRHLVMSRQLLSIALSACCSSLLLQRFHSMTNRYGAFRANVFMTVSRTIREAKSARRCRAGRASDDDNPLTP</sequence>
<name>A0A2U3E906_PURLI</name>
<dbReference type="AlphaFoldDB" id="A0A2U3E906"/>
<gene>
    <name evidence="2" type="ORF">PCL_12348</name>
</gene>
<proteinExistence type="predicted"/>
<feature type="compositionally biased region" description="Low complexity" evidence="1">
    <location>
        <begin position="1"/>
        <end position="15"/>
    </location>
</feature>
<accession>A0A2U3E906</accession>
<evidence type="ECO:0000313" key="2">
    <source>
        <dbReference type="EMBL" id="PWI70980.1"/>
    </source>
</evidence>